<gene>
    <name evidence="2" type="ORF">Scinn_73050</name>
</gene>
<evidence type="ECO:0000256" key="1">
    <source>
        <dbReference type="SAM" id="MobiDB-lite"/>
    </source>
</evidence>
<name>A0ABQ3NYI6_STRVG</name>
<feature type="compositionally biased region" description="Polar residues" evidence="1">
    <location>
        <begin position="58"/>
        <end position="70"/>
    </location>
</feature>
<keyword evidence="3" id="KW-1185">Reference proteome</keyword>
<protein>
    <submittedName>
        <fullName evidence="2">Uncharacterized protein</fullName>
    </submittedName>
</protein>
<evidence type="ECO:0000313" key="2">
    <source>
        <dbReference type="EMBL" id="GHI17842.1"/>
    </source>
</evidence>
<dbReference type="EMBL" id="BNDV01000017">
    <property type="protein sequence ID" value="GHI17842.1"/>
    <property type="molecule type" value="Genomic_DNA"/>
</dbReference>
<dbReference type="Proteomes" id="UP000660554">
    <property type="component" value="Unassembled WGS sequence"/>
</dbReference>
<accession>A0ABQ3NYI6</accession>
<organism evidence="2 3">
    <name type="scientific">Streptomyces virginiae</name>
    <name type="common">Streptomyces cinnamonensis</name>
    <dbReference type="NCBI Taxonomy" id="1961"/>
    <lineage>
        <taxon>Bacteria</taxon>
        <taxon>Bacillati</taxon>
        <taxon>Actinomycetota</taxon>
        <taxon>Actinomycetes</taxon>
        <taxon>Kitasatosporales</taxon>
        <taxon>Streptomycetaceae</taxon>
        <taxon>Streptomyces</taxon>
    </lineage>
</organism>
<evidence type="ECO:0000313" key="3">
    <source>
        <dbReference type="Proteomes" id="UP000660554"/>
    </source>
</evidence>
<comment type="caution">
    <text evidence="2">The sequence shown here is derived from an EMBL/GenBank/DDBJ whole genome shotgun (WGS) entry which is preliminary data.</text>
</comment>
<reference evidence="3" key="1">
    <citation type="submission" date="2020-09" db="EMBL/GenBank/DDBJ databases">
        <title>Whole genome shotgun sequence of Streptomyces cinnamonensis NBRC 15873.</title>
        <authorList>
            <person name="Komaki H."/>
            <person name="Tamura T."/>
        </authorList>
    </citation>
    <scope>NUCLEOTIDE SEQUENCE [LARGE SCALE GENOMIC DNA]</scope>
    <source>
        <strain evidence="3">NBRC 15873</strain>
    </source>
</reference>
<feature type="region of interest" description="Disordered" evidence="1">
    <location>
        <begin position="1"/>
        <end position="30"/>
    </location>
</feature>
<proteinExistence type="predicted"/>
<sequence length="201" mass="21658">MVTKTRPGEVAARAQAGANAEWRQHGDTGIIDDAAGGPIAVLVPATPPACRSADRNPLTRTEQEPMSQPQLPTPEQLLVSAKRGLGLPVIVAICGSTRFMDAMAEADLQETVAGRIVVRPGCNMKEPHPLWTDPVDAEELKYRLDDLHRAKIRLSDEVLIVGDYVGESTRSEIDYARALGKAIRYTHPAVDPYGSALPESG</sequence>
<feature type="region of interest" description="Disordered" evidence="1">
    <location>
        <begin position="47"/>
        <end position="72"/>
    </location>
</feature>